<name>A0A0H4WLU9_9BACT</name>
<organism evidence="2 3">
    <name type="scientific">Pseudomyxococcus hansupus</name>
    <dbReference type="NCBI Taxonomy" id="1297742"/>
    <lineage>
        <taxon>Bacteria</taxon>
        <taxon>Pseudomonadati</taxon>
        <taxon>Myxococcota</taxon>
        <taxon>Myxococcia</taxon>
        <taxon>Myxococcales</taxon>
        <taxon>Cystobacterineae</taxon>
        <taxon>Myxococcaceae</taxon>
        <taxon>Pseudomyxococcus</taxon>
    </lineage>
</organism>
<dbReference type="Proteomes" id="UP000009026">
    <property type="component" value="Chromosome"/>
</dbReference>
<keyword evidence="1" id="KW-0812">Transmembrane</keyword>
<feature type="transmembrane region" description="Helical" evidence="1">
    <location>
        <begin position="178"/>
        <end position="201"/>
    </location>
</feature>
<dbReference type="PATRIC" id="fig|1297742.4.peg.643"/>
<dbReference type="STRING" id="1297742.A176_000631"/>
<keyword evidence="1" id="KW-0472">Membrane</keyword>
<evidence type="ECO:0000313" key="2">
    <source>
        <dbReference type="EMBL" id="AKQ63719.1"/>
    </source>
</evidence>
<dbReference type="AlphaFoldDB" id="A0A0H4WLU9"/>
<dbReference type="RefSeq" id="WP_002636836.1">
    <property type="nucleotide sequence ID" value="NZ_CP012109.1"/>
</dbReference>
<feature type="transmembrane region" description="Helical" evidence="1">
    <location>
        <begin position="79"/>
        <end position="95"/>
    </location>
</feature>
<accession>A0A0H4WLU9</accession>
<proteinExistence type="predicted"/>
<keyword evidence="1" id="KW-1133">Transmembrane helix</keyword>
<evidence type="ECO:0000313" key="3">
    <source>
        <dbReference type="Proteomes" id="UP000009026"/>
    </source>
</evidence>
<gene>
    <name evidence="2" type="ORF">A176_000631</name>
</gene>
<feature type="transmembrane region" description="Helical" evidence="1">
    <location>
        <begin position="44"/>
        <end position="67"/>
    </location>
</feature>
<dbReference type="eggNOG" id="ENOG502ZYCT">
    <property type="taxonomic scope" value="Bacteria"/>
</dbReference>
<dbReference type="KEGG" id="mym:A176_000631"/>
<reference evidence="2 3" key="1">
    <citation type="journal article" date="2016" name="PLoS ONE">
        <title>Complete Genome Sequence and Comparative Genomics of a Novel Myxobacterium Myxococcus hansupus.</title>
        <authorList>
            <person name="Sharma G."/>
            <person name="Narwani T."/>
            <person name="Subramanian S."/>
        </authorList>
    </citation>
    <scope>NUCLEOTIDE SEQUENCE [LARGE SCALE GENOMIC DNA]</scope>
    <source>
        <strain evidence="3">mixupus</strain>
    </source>
</reference>
<feature type="transmembrane region" description="Helical" evidence="1">
    <location>
        <begin position="213"/>
        <end position="238"/>
    </location>
</feature>
<sequence>MTAPAPTASTLAFVGIAGVSLLMLAAWLALAWRASRGQPDSTRVRVRFTVALLSWAGGWLVLAHSGLLSRLDVRPPPSALLPPALFLATGLLLWAREGHLLARHTPLWLLVGVQAFRLPLEVVMHQAALEGVMPAQMTFGEVRDTTGLNYDIVTGITALPLALWLYKGNVPRGVITAWNTLGCALLLTILAIGVASTPLFAGFGTAPTQLNTWVLFAPYVWLPTVLVGSALLGHALIFRQLWVSRAP</sequence>
<feature type="transmembrane region" description="Helical" evidence="1">
    <location>
        <begin position="148"/>
        <end position="166"/>
    </location>
</feature>
<feature type="transmembrane region" description="Helical" evidence="1">
    <location>
        <begin position="107"/>
        <end position="128"/>
    </location>
</feature>
<protein>
    <submittedName>
        <fullName evidence="2">Uncharacterized protein</fullName>
    </submittedName>
</protein>
<dbReference type="OrthoDB" id="8235642at2"/>
<dbReference type="EMBL" id="CP012109">
    <property type="protein sequence ID" value="AKQ63719.1"/>
    <property type="molecule type" value="Genomic_DNA"/>
</dbReference>
<keyword evidence="3" id="KW-1185">Reference proteome</keyword>
<evidence type="ECO:0000256" key="1">
    <source>
        <dbReference type="SAM" id="Phobius"/>
    </source>
</evidence>
<feature type="transmembrane region" description="Helical" evidence="1">
    <location>
        <begin position="12"/>
        <end position="32"/>
    </location>
</feature>